<dbReference type="Pfam" id="PF00746">
    <property type="entry name" value="Gram_pos_anchor"/>
    <property type="match status" value="1"/>
</dbReference>
<dbReference type="RefSeq" id="WP_142536767.1">
    <property type="nucleotide sequence ID" value="NZ_SGJB01000024.1"/>
</dbReference>
<evidence type="ECO:0000256" key="3">
    <source>
        <dbReference type="ARBA" id="ARBA00022729"/>
    </source>
</evidence>
<dbReference type="InterPro" id="IPR013783">
    <property type="entry name" value="Ig-like_fold"/>
</dbReference>
<dbReference type="InterPro" id="IPR041033">
    <property type="entry name" value="SpaA_PFL_dom_1"/>
</dbReference>
<dbReference type="Pfam" id="PF17802">
    <property type="entry name" value="SpaA"/>
    <property type="match status" value="1"/>
</dbReference>
<dbReference type="InterPro" id="IPR026466">
    <property type="entry name" value="Fim_isopep_form_D2_dom"/>
</dbReference>
<keyword evidence="5" id="KW-1133">Transmembrane helix</keyword>
<keyword evidence="2" id="KW-0964">Secreted</keyword>
<feature type="chain" id="PRO_5038600987" evidence="6">
    <location>
        <begin position="22"/>
        <end position="496"/>
    </location>
</feature>
<feature type="domain" description="Gram-positive cocci surface proteins LPxTG" evidence="7">
    <location>
        <begin position="462"/>
        <end position="496"/>
    </location>
</feature>
<evidence type="ECO:0000313" key="9">
    <source>
        <dbReference type="Proteomes" id="UP000317863"/>
    </source>
</evidence>
<protein>
    <submittedName>
        <fullName evidence="8">Isopeptide-forming domain-containing fimbrial protein</fullName>
    </submittedName>
</protein>
<keyword evidence="3 6" id="KW-0732">Signal</keyword>
<dbReference type="OrthoDB" id="3265073at2"/>
<evidence type="ECO:0000256" key="6">
    <source>
        <dbReference type="SAM" id="SignalP"/>
    </source>
</evidence>
<evidence type="ECO:0000256" key="1">
    <source>
        <dbReference type="ARBA" id="ARBA00022512"/>
    </source>
</evidence>
<dbReference type="PROSITE" id="PS50847">
    <property type="entry name" value="GRAM_POS_ANCHORING"/>
    <property type="match status" value="1"/>
</dbReference>
<feature type="signal peptide" evidence="6">
    <location>
        <begin position="1"/>
        <end position="21"/>
    </location>
</feature>
<keyword evidence="1" id="KW-0134">Cell wall</keyword>
<feature type="transmembrane region" description="Helical" evidence="5">
    <location>
        <begin position="466"/>
        <end position="486"/>
    </location>
</feature>
<organism evidence="8 9">
    <name type="scientific">Peptacetobacter hominis</name>
    <dbReference type="NCBI Taxonomy" id="2743610"/>
    <lineage>
        <taxon>Bacteria</taxon>
        <taxon>Bacillati</taxon>
        <taxon>Bacillota</taxon>
        <taxon>Clostridia</taxon>
        <taxon>Peptostreptococcales</taxon>
        <taxon>Peptostreptococcaceae</taxon>
        <taxon>Peptacetobacter</taxon>
    </lineage>
</organism>
<dbReference type="Proteomes" id="UP000317863">
    <property type="component" value="Unassembled WGS sequence"/>
</dbReference>
<evidence type="ECO:0000259" key="7">
    <source>
        <dbReference type="PROSITE" id="PS50847"/>
    </source>
</evidence>
<gene>
    <name evidence="8" type="ORF">EXD82_09960</name>
</gene>
<evidence type="ECO:0000256" key="4">
    <source>
        <dbReference type="ARBA" id="ARBA00023088"/>
    </source>
</evidence>
<dbReference type="Gene3D" id="2.60.40.740">
    <property type="match status" value="1"/>
</dbReference>
<sequence length="496" mass="53700">MKKLKQLMVMMLTAIMILSMAVTGFAAVGNGSLTLKLKEGDSIKDNLSIKMYKLYTLNSYNGKNYSYTINSKYTETLKTILSKTNEDEIYETISGYADDSTEINNFADNFIKNYSGAADKTATLTAEAGSVTIGDVPAGYYLVFVEGVKPILITITDKGEEINLKSEAPKIDKEADKEDVSIGEIVTYTITTKIPKANTDTFVYKITDTLSSGLDFVNFNDNSLASGNLVIETKLDDSATTGIEALVSGRTMTIDLSQYVKDHQTSDIGKTLTIKYKAKVNANAVVTEKNSASLEYGNNPEETITNKPEEVKTPTFPIHINKTDKEGNPLAGAKFEIYESKSNEPNTMGDTAIKIEASTPDGVYKVSENQTTGNTEMTTVASISGSNFGKEGGYNLVINGLKAGNYWLKEISAPDGYNLLKNPIKITITNNGDTTYTIAEESDDATVSDNIITIINKTGAELPETGGMGTVLFTVIGAALIIMAGIRLARRNSEQE</sequence>
<keyword evidence="9" id="KW-1185">Reference proteome</keyword>
<dbReference type="NCBIfam" id="TIGR04226">
    <property type="entry name" value="RrgB_K2N_iso_D2"/>
    <property type="match status" value="1"/>
</dbReference>
<proteinExistence type="predicted"/>
<reference evidence="8 9" key="1">
    <citation type="submission" date="2019-02" db="EMBL/GenBank/DDBJ databases">
        <title>Peptostreptococcaceae bacterium ZHW00191 nov., a new bacterium isolated from the human gut.</title>
        <authorList>
            <person name="Zhou H.-W."/>
            <person name="Chen X.-J."/>
        </authorList>
    </citation>
    <scope>NUCLEOTIDE SEQUENCE [LARGE SCALE GENOMIC DNA]</scope>
    <source>
        <strain evidence="8 9">ZHW00191</strain>
    </source>
</reference>
<keyword evidence="5" id="KW-0812">Transmembrane</keyword>
<dbReference type="NCBIfam" id="NF033902">
    <property type="entry name" value="iso_D2_wall_anc"/>
    <property type="match status" value="1"/>
</dbReference>
<name>A0A544QSY5_9FIRM</name>
<evidence type="ECO:0000313" key="8">
    <source>
        <dbReference type="EMBL" id="TQQ83148.1"/>
    </source>
</evidence>
<dbReference type="Gene3D" id="2.60.40.10">
    <property type="entry name" value="Immunoglobulins"/>
    <property type="match status" value="1"/>
</dbReference>
<dbReference type="EMBL" id="SGJB01000024">
    <property type="protein sequence ID" value="TQQ83148.1"/>
    <property type="molecule type" value="Genomic_DNA"/>
</dbReference>
<comment type="caution">
    <text evidence="8">The sequence shown here is derived from an EMBL/GenBank/DDBJ whole genome shotgun (WGS) entry which is preliminary data.</text>
</comment>
<evidence type="ECO:0000256" key="2">
    <source>
        <dbReference type="ARBA" id="ARBA00022525"/>
    </source>
</evidence>
<dbReference type="NCBIfam" id="TIGR01167">
    <property type="entry name" value="LPXTG_anchor"/>
    <property type="match status" value="1"/>
</dbReference>
<keyword evidence="4" id="KW-0572">Peptidoglycan-anchor</keyword>
<evidence type="ECO:0000256" key="5">
    <source>
        <dbReference type="SAM" id="Phobius"/>
    </source>
</evidence>
<accession>A0A544QSY5</accession>
<dbReference type="InterPro" id="IPR048052">
    <property type="entry name" value="FM1-like"/>
</dbReference>
<dbReference type="AlphaFoldDB" id="A0A544QSY5"/>
<keyword evidence="5" id="KW-0472">Membrane</keyword>
<dbReference type="InterPro" id="IPR019931">
    <property type="entry name" value="LPXTG_anchor"/>
</dbReference>